<dbReference type="Proteomes" id="UP000029033">
    <property type="component" value="Unassembled WGS sequence"/>
</dbReference>
<dbReference type="Gene3D" id="3.40.50.2300">
    <property type="match status" value="2"/>
</dbReference>
<dbReference type="eggNOG" id="COG1609">
    <property type="taxonomic scope" value="Bacteria"/>
</dbReference>
<dbReference type="CDD" id="cd06267">
    <property type="entry name" value="PBP1_LacI_sugar_binding-like"/>
    <property type="match status" value="1"/>
</dbReference>
<dbReference type="STRING" id="158787.BSCA_0385"/>
<dbReference type="InterPro" id="IPR046335">
    <property type="entry name" value="LacI/GalR-like_sensor"/>
</dbReference>
<dbReference type="GO" id="GO:0003700">
    <property type="term" value="F:DNA-binding transcription factor activity"/>
    <property type="evidence" value="ECO:0007669"/>
    <property type="project" value="TreeGrafter"/>
</dbReference>
<dbReference type="InterPro" id="IPR028082">
    <property type="entry name" value="Peripla_BP_I"/>
</dbReference>
<sequence>MVTLDDVAAKARVSRMTASNALRGKSVVKPETAKRVLKAAAELGYQPNLAARQLSSGRTHIIGLSVVDFDLIFPAALTAALSDQAYRRGYQTIAQQTRSSTDYERAMMGSASAQICDGTILCWPSSDSAQVLQFAGSHPLVAFDGFGLERRVDCVFTPCVAGAKVAMEHLLAQPVVAPEGTVPPEEAARPLAGNPSRHHVLVLGTPYCPVDELMAATGSGPMRLRGAYEALAEHGLPYQEQDIYLCGWNRKSGYEAMACILRERRDFDTVFCLTDPIAIGALKALTDAGVRVPEDVAIMGFDGVEDGQYTNPGLSSVMVDVNEVATTCLDLLVSRIESAGAASRGGAAADGSLPARSVTVGYRIEPRGSAEREATR</sequence>
<evidence type="ECO:0000256" key="2">
    <source>
        <dbReference type="ARBA" id="ARBA00023125"/>
    </source>
</evidence>
<name>A0A087D3E8_9BIFI</name>
<dbReference type="SUPFAM" id="SSF53822">
    <property type="entry name" value="Periplasmic binding protein-like I"/>
    <property type="match status" value="1"/>
</dbReference>
<dbReference type="GO" id="GO:0000976">
    <property type="term" value="F:transcription cis-regulatory region binding"/>
    <property type="evidence" value="ECO:0007669"/>
    <property type="project" value="TreeGrafter"/>
</dbReference>
<dbReference type="Pfam" id="PF13377">
    <property type="entry name" value="Peripla_BP_3"/>
    <property type="match status" value="1"/>
</dbReference>
<dbReference type="SUPFAM" id="SSF47413">
    <property type="entry name" value="lambda repressor-like DNA-binding domains"/>
    <property type="match status" value="1"/>
</dbReference>
<dbReference type="CDD" id="cd01392">
    <property type="entry name" value="HTH_LacI"/>
    <property type="match status" value="1"/>
</dbReference>
<evidence type="ECO:0000313" key="5">
    <source>
        <dbReference type="EMBL" id="KFI90048.1"/>
    </source>
</evidence>
<keyword evidence="1" id="KW-0805">Transcription regulation</keyword>
<comment type="caution">
    <text evidence="5">The sequence shown here is derived from an EMBL/GenBank/DDBJ whole genome shotgun (WGS) entry which is preliminary data.</text>
</comment>
<dbReference type="PANTHER" id="PTHR30146:SF109">
    <property type="entry name" value="HTH-TYPE TRANSCRIPTIONAL REGULATOR GALS"/>
    <property type="match status" value="1"/>
</dbReference>
<keyword evidence="6" id="KW-1185">Reference proteome</keyword>
<keyword evidence="2" id="KW-0238">DNA-binding</keyword>
<dbReference type="GeneID" id="85166820"/>
<evidence type="ECO:0000256" key="1">
    <source>
        <dbReference type="ARBA" id="ARBA00023015"/>
    </source>
</evidence>
<dbReference type="InterPro" id="IPR010982">
    <property type="entry name" value="Lambda_DNA-bd_dom_sf"/>
</dbReference>
<dbReference type="InterPro" id="IPR000843">
    <property type="entry name" value="HTH_LacI"/>
</dbReference>
<evidence type="ECO:0000313" key="6">
    <source>
        <dbReference type="Proteomes" id="UP000029033"/>
    </source>
</evidence>
<gene>
    <name evidence="5" type="ORF">BSCA_0385</name>
</gene>
<evidence type="ECO:0000259" key="4">
    <source>
        <dbReference type="PROSITE" id="PS50932"/>
    </source>
</evidence>
<dbReference type="RefSeq" id="WP_033518451.1">
    <property type="nucleotide sequence ID" value="NZ_CAUPKV010000008.1"/>
</dbReference>
<dbReference type="AlphaFoldDB" id="A0A087D3E8"/>
<organism evidence="5 6">
    <name type="scientific">Bifidobacterium scardovii</name>
    <dbReference type="NCBI Taxonomy" id="158787"/>
    <lineage>
        <taxon>Bacteria</taxon>
        <taxon>Bacillati</taxon>
        <taxon>Actinomycetota</taxon>
        <taxon>Actinomycetes</taxon>
        <taxon>Bifidobacteriales</taxon>
        <taxon>Bifidobacteriaceae</taxon>
        <taxon>Bifidobacterium</taxon>
    </lineage>
</organism>
<dbReference type="OrthoDB" id="2854648at2"/>
<reference evidence="5 6" key="1">
    <citation type="submission" date="2014-03" db="EMBL/GenBank/DDBJ databases">
        <title>Genomics of Bifidobacteria.</title>
        <authorList>
            <person name="Ventura M."/>
            <person name="Milani C."/>
            <person name="Lugli G.A."/>
        </authorList>
    </citation>
    <scope>NUCLEOTIDE SEQUENCE [LARGE SCALE GENOMIC DNA]</scope>
    <source>
        <strain evidence="5 6">LMG 21589</strain>
    </source>
</reference>
<accession>A0A087D3E8</accession>
<evidence type="ECO:0000256" key="3">
    <source>
        <dbReference type="ARBA" id="ARBA00023163"/>
    </source>
</evidence>
<dbReference type="SMART" id="SM00354">
    <property type="entry name" value="HTH_LACI"/>
    <property type="match status" value="1"/>
</dbReference>
<dbReference type="Pfam" id="PF00356">
    <property type="entry name" value="LacI"/>
    <property type="match status" value="1"/>
</dbReference>
<feature type="domain" description="HTH lacI-type" evidence="4">
    <location>
        <begin position="2"/>
        <end position="56"/>
    </location>
</feature>
<dbReference type="PANTHER" id="PTHR30146">
    <property type="entry name" value="LACI-RELATED TRANSCRIPTIONAL REPRESSOR"/>
    <property type="match status" value="1"/>
</dbReference>
<keyword evidence="3" id="KW-0804">Transcription</keyword>
<protein>
    <submittedName>
        <fullName evidence="5">Purine operon repressor</fullName>
    </submittedName>
</protein>
<dbReference type="PROSITE" id="PS50932">
    <property type="entry name" value="HTH_LACI_2"/>
    <property type="match status" value="1"/>
</dbReference>
<dbReference type="Gene3D" id="1.10.260.40">
    <property type="entry name" value="lambda repressor-like DNA-binding domains"/>
    <property type="match status" value="1"/>
</dbReference>
<proteinExistence type="predicted"/>
<dbReference type="EMBL" id="JGZO01000034">
    <property type="protein sequence ID" value="KFI90048.1"/>
    <property type="molecule type" value="Genomic_DNA"/>
</dbReference>